<dbReference type="EMBL" id="CAACVS010000253">
    <property type="protein sequence ID" value="VEU40036.1"/>
    <property type="molecule type" value="Genomic_DNA"/>
</dbReference>
<protein>
    <recommendedName>
        <fullName evidence="3">FAM86 N-terminal domain-containing protein</fullName>
    </recommendedName>
</protein>
<dbReference type="PANTHER" id="PTHR14614">
    <property type="entry name" value="HEPATOCELLULAR CARCINOMA-ASSOCIATED ANTIGEN"/>
    <property type="match status" value="1"/>
</dbReference>
<dbReference type="PANTHER" id="PTHR14614:SF130">
    <property type="entry name" value="PROTEIN-LYSINE N-METHYLTRANSFERASE EEF2KMT"/>
    <property type="match status" value="1"/>
</dbReference>
<dbReference type="OrthoDB" id="407325at2759"/>
<keyword evidence="2" id="KW-1185">Reference proteome</keyword>
<evidence type="ECO:0008006" key="3">
    <source>
        <dbReference type="Google" id="ProtNLM"/>
    </source>
</evidence>
<dbReference type="Gene3D" id="3.40.50.150">
    <property type="entry name" value="Vaccinia Virus protein VP39"/>
    <property type="match status" value="1"/>
</dbReference>
<sequence length="442" mass="48891">MCLESRTSELEDASLSPHELALLRIDSLHSKRDFIGENIMRKIIGFTGGLANELNGILHEALLASVTDLPVLLKALKIIENITVTDPTLLEEIDTSEGFRDCLQKILHLQEGGEDENELLKSIQSIAMKIENSCSKLETLDKVVPFTESQLKARLPLIFDVPGNNTPRRDLKVMIHQVTSEEETETHDTGYVMWPASVILARYLAENPSLFLGTANNEIGDILELGAGCGLVGLVVATLLRQHKKEQRVGCEETKDGFDHDSSVSNTSVIFTDYLPAILDNIERNIWLNDIDKSSVRVAGLDFFDQPGNDDSKYDGSEQNWIDMEGAKQPQVSLVLGADILPYSNDAVNVANTIFAALVEGGKAFVISPRENKRYGVYDFPKACRNAGMDVSIITCAKSAGSKYSSGEEIMVENTSEEELDHFIGNYDVEFFIFKIEKPLTS</sequence>
<reference evidence="1 2" key="1">
    <citation type="submission" date="2019-01" db="EMBL/GenBank/DDBJ databases">
        <authorList>
            <person name="Ferrante I. M."/>
        </authorList>
    </citation>
    <scope>NUCLEOTIDE SEQUENCE [LARGE SCALE GENOMIC DNA]</scope>
    <source>
        <strain evidence="1 2">B856</strain>
    </source>
</reference>
<dbReference type="InterPro" id="IPR029063">
    <property type="entry name" value="SAM-dependent_MTases_sf"/>
</dbReference>
<organism evidence="1 2">
    <name type="scientific">Pseudo-nitzschia multistriata</name>
    <dbReference type="NCBI Taxonomy" id="183589"/>
    <lineage>
        <taxon>Eukaryota</taxon>
        <taxon>Sar</taxon>
        <taxon>Stramenopiles</taxon>
        <taxon>Ochrophyta</taxon>
        <taxon>Bacillariophyta</taxon>
        <taxon>Bacillariophyceae</taxon>
        <taxon>Bacillariophycidae</taxon>
        <taxon>Bacillariales</taxon>
        <taxon>Bacillariaceae</taxon>
        <taxon>Pseudo-nitzschia</taxon>
    </lineage>
</organism>
<accession>A0A448ZDC2</accession>
<dbReference type="AlphaFoldDB" id="A0A448ZDC2"/>
<gene>
    <name evidence="1" type="ORF">PSNMU_V1.4_AUG-EV-PASAV3_0069070</name>
</gene>
<dbReference type="Proteomes" id="UP000291116">
    <property type="component" value="Unassembled WGS sequence"/>
</dbReference>
<evidence type="ECO:0000313" key="2">
    <source>
        <dbReference type="Proteomes" id="UP000291116"/>
    </source>
</evidence>
<proteinExistence type="predicted"/>
<dbReference type="InterPro" id="IPR019410">
    <property type="entry name" value="Methyltransf_16"/>
</dbReference>
<dbReference type="Pfam" id="PF10294">
    <property type="entry name" value="Methyltransf_16"/>
    <property type="match status" value="1"/>
</dbReference>
<evidence type="ECO:0000313" key="1">
    <source>
        <dbReference type="EMBL" id="VEU40036.1"/>
    </source>
</evidence>
<name>A0A448ZDC2_9STRA</name>
<dbReference type="SUPFAM" id="SSF53335">
    <property type="entry name" value="S-adenosyl-L-methionine-dependent methyltransferases"/>
    <property type="match status" value="1"/>
</dbReference>